<dbReference type="CDD" id="cd00077">
    <property type="entry name" value="HDc"/>
    <property type="match status" value="1"/>
</dbReference>
<dbReference type="GO" id="GO:0008832">
    <property type="term" value="F:dGTPase activity"/>
    <property type="evidence" value="ECO:0007669"/>
    <property type="project" value="TreeGrafter"/>
</dbReference>
<dbReference type="GO" id="GO:0006203">
    <property type="term" value="P:dGTP catabolic process"/>
    <property type="evidence" value="ECO:0007669"/>
    <property type="project" value="TreeGrafter"/>
</dbReference>
<name>A0A1J1DWP1_9FLAO</name>
<dbReference type="InterPro" id="IPR003607">
    <property type="entry name" value="HD/PDEase_dom"/>
</dbReference>
<sequence>MVYPSAHHTRFSHAIGAMYLMNIALDTLISKGNVITQQEKQAALIAILLHDIGHGPYSHALENIILEVHHEKLSLEFMTILNDQFQGKLSMAIEIFKGDYQKKFLHQLVSSQFDMDRLDYLKRDSFNTGVIEGDINSLRLLSMLDIVEDELVIDIKGIYSVEKFIFARRFMYWQVYLHKTSTSTEVILKNIFRRAKELVKEGFDLPSDGIGFFLRNNNDKAFLDENKQNTLEAFSHIDDSDIMCLVKKWQYAEDLILSKLSSMLINRKLFKTKISSTPFDLEKIEDVKKRIGDKYGITLEQSSYFIGQIEARNTCNIKDSIKFLDENNNLINMCDVSQHYKFICNSTDEVKYILYFPKDFLPIIDIF</sequence>
<protein>
    <submittedName>
        <fullName evidence="2">Phosphohydrolase</fullName>
    </submittedName>
</protein>
<dbReference type="InterPro" id="IPR050135">
    <property type="entry name" value="dGTPase-like"/>
</dbReference>
<dbReference type="EMBL" id="AP014564">
    <property type="protein sequence ID" value="BAV94287.1"/>
    <property type="molecule type" value="Genomic_DNA"/>
</dbReference>
<keyword evidence="2" id="KW-0378">Hydrolase</keyword>
<keyword evidence="3" id="KW-1185">Reference proteome</keyword>
<dbReference type="SMART" id="SM00471">
    <property type="entry name" value="HDc"/>
    <property type="match status" value="1"/>
</dbReference>
<evidence type="ECO:0000313" key="2">
    <source>
        <dbReference type="EMBL" id="BAV94287.1"/>
    </source>
</evidence>
<dbReference type="InterPro" id="IPR045509">
    <property type="entry name" value="HD_assoc_2"/>
</dbReference>
<gene>
    <name evidence="2" type="ORF">JBKA6_0274</name>
</gene>
<dbReference type="AlphaFoldDB" id="A0A1J1DWP1"/>
<dbReference type="SUPFAM" id="SSF109604">
    <property type="entry name" value="HD-domain/PDEase-like"/>
    <property type="match status" value="1"/>
</dbReference>
<dbReference type="InterPro" id="IPR006674">
    <property type="entry name" value="HD_domain"/>
</dbReference>
<evidence type="ECO:0000313" key="3">
    <source>
        <dbReference type="Proteomes" id="UP000243197"/>
    </source>
</evidence>
<dbReference type="Proteomes" id="UP000243197">
    <property type="component" value="Chromosome"/>
</dbReference>
<accession>A0A1J1DWP1</accession>
<evidence type="ECO:0000259" key="1">
    <source>
        <dbReference type="SMART" id="SM00471"/>
    </source>
</evidence>
<dbReference type="Gene3D" id="1.10.3210.10">
    <property type="entry name" value="Hypothetical protein af1432"/>
    <property type="match status" value="1"/>
</dbReference>
<dbReference type="KEGG" id="ise:JBKA6_0274"/>
<feature type="domain" description="HD/PDEase" evidence="1">
    <location>
        <begin position="6"/>
        <end position="130"/>
    </location>
</feature>
<dbReference type="Pfam" id="PF19276">
    <property type="entry name" value="HD_assoc_2"/>
    <property type="match status" value="1"/>
</dbReference>
<organism evidence="2 3">
    <name type="scientific">Ichthyobacterium seriolicida</name>
    <dbReference type="NCBI Taxonomy" id="242600"/>
    <lineage>
        <taxon>Bacteria</taxon>
        <taxon>Pseudomonadati</taxon>
        <taxon>Bacteroidota</taxon>
        <taxon>Flavobacteriia</taxon>
        <taxon>Flavobacteriales</taxon>
        <taxon>Ichthyobacteriaceae</taxon>
        <taxon>Ichthyobacterium</taxon>
    </lineage>
</organism>
<dbReference type="PANTHER" id="PTHR11373">
    <property type="entry name" value="DEOXYNUCLEOSIDE TRIPHOSPHATE TRIPHOSPHOHYDROLASE"/>
    <property type="match status" value="1"/>
</dbReference>
<dbReference type="PANTHER" id="PTHR11373:SF4">
    <property type="entry name" value="DEOXYNUCLEOSIDE TRIPHOSPHATE TRIPHOSPHOHYDROLASE SAMHD1"/>
    <property type="match status" value="1"/>
</dbReference>
<proteinExistence type="predicted"/>
<reference evidence="2 3" key="1">
    <citation type="submission" date="2014-03" db="EMBL/GenBank/DDBJ databases">
        <title>complete genome sequence of Flavobacteriaceae bacterium JBKA-6.</title>
        <authorList>
            <person name="Takano T."/>
            <person name="Nakamura Y."/>
            <person name="Takuma S."/>
            <person name="Yasuike M."/>
            <person name="Matsuyama T."/>
            <person name="Sakai T."/>
            <person name="Fujiwara A."/>
            <person name="Kimoto K."/>
            <person name="Fukuda Y."/>
            <person name="Kondo H."/>
            <person name="Hirono I."/>
            <person name="Nakayasu C."/>
        </authorList>
    </citation>
    <scope>NUCLEOTIDE SEQUENCE [LARGE SCALE GENOMIC DNA]</scope>
    <source>
        <strain evidence="2 3">JBKA-6</strain>
    </source>
</reference>
<dbReference type="Pfam" id="PF01966">
    <property type="entry name" value="HD"/>
    <property type="match status" value="1"/>
</dbReference>